<dbReference type="AlphaFoldDB" id="A0A1I2W5P1"/>
<evidence type="ECO:0000313" key="1">
    <source>
        <dbReference type="EMBL" id="SFG95937.1"/>
    </source>
</evidence>
<dbReference type="STRING" id="435880.SAMN04487988_111130"/>
<keyword evidence="2" id="KW-1185">Reference proteome</keyword>
<proteinExistence type="predicted"/>
<dbReference type="Proteomes" id="UP000199642">
    <property type="component" value="Unassembled WGS sequence"/>
</dbReference>
<dbReference type="EMBL" id="FOPC01000011">
    <property type="protein sequence ID" value="SFG95937.1"/>
    <property type="molecule type" value="Genomic_DNA"/>
</dbReference>
<evidence type="ECO:0000313" key="2">
    <source>
        <dbReference type="Proteomes" id="UP000199642"/>
    </source>
</evidence>
<sequence>MELVFEKKQKNCFKNPNLKEMKGLTLEKMKAFSKEVLDRNQMANI</sequence>
<name>A0A1I2W5P1_9BACT</name>
<accession>A0A1I2W5P1</accession>
<reference evidence="2" key="1">
    <citation type="submission" date="2016-10" db="EMBL/GenBank/DDBJ databases">
        <authorList>
            <person name="Varghese N."/>
            <person name="Submissions S."/>
        </authorList>
    </citation>
    <scope>NUCLEOTIDE SEQUENCE [LARGE SCALE GENOMIC DNA]</scope>
    <source>
        <strain evidence="2">DSM 19315</strain>
    </source>
</reference>
<organism evidence="1 2">
    <name type="scientific">Algoriphagus hitonicola</name>
    <dbReference type="NCBI Taxonomy" id="435880"/>
    <lineage>
        <taxon>Bacteria</taxon>
        <taxon>Pseudomonadati</taxon>
        <taxon>Bacteroidota</taxon>
        <taxon>Cytophagia</taxon>
        <taxon>Cytophagales</taxon>
        <taxon>Cyclobacteriaceae</taxon>
        <taxon>Algoriphagus</taxon>
    </lineage>
</organism>
<gene>
    <name evidence="1" type="ORF">SAMN04487988_111130</name>
</gene>
<protein>
    <submittedName>
        <fullName evidence="1">Uncharacterized protein</fullName>
    </submittedName>
</protein>